<comment type="subcellular location">
    <subcellularLocation>
        <location evidence="1">Cell envelope</location>
    </subcellularLocation>
</comment>
<dbReference type="InterPro" id="IPR006059">
    <property type="entry name" value="SBP"/>
</dbReference>
<keyword evidence="3" id="KW-0813">Transport</keyword>
<dbReference type="Gene3D" id="3.40.190.10">
    <property type="entry name" value="Periplasmic binding protein-like II"/>
    <property type="match status" value="1"/>
</dbReference>
<dbReference type="InterPro" id="IPR050490">
    <property type="entry name" value="Bact_solute-bd_prot1"/>
</dbReference>
<dbReference type="PANTHER" id="PTHR43649:SF31">
    <property type="entry name" value="SN-GLYCEROL-3-PHOSPHATE-BINDING PERIPLASMIC PROTEIN UGPB"/>
    <property type="match status" value="1"/>
</dbReference>
<name>A0ABT4Q382_9BACL</name>
<dbReference type="Pfam" id="PF01547">
    <property type="entry name" value="SBP_bac_1"/>
    <property type="match status" value="1"/>
</dbReference>
<evidence type="ECO:0000256" key="3">
    <source>
        <dbReference type="ARBA" id="ARBA00022448"/>
    </source>
</evidence>
<evidence type="ECO:0000256" key="5">
    <source>
        <dbReference type="SAM" id="SignalP"/>
    </source>
</evidence>
<sequence>MNKFSKNALLLSVCGALTVPMLSACTIKSASSDKSQHVLRIATSMGYNPEDDYFRQRFTELFEFANPNIKLEFVPTTDPNMMYARPEPNQKRTDPYQKLKEVMQGDNPPDVVMVGYEQLSDLIGNNMLTDLSANITKDKFDTSDIVPAVIDGLKKMGDGKLYALAPTFSSSALIYNKKMFDDAGVPYPKDKMTWEEVFDLSRRLSKGDGENRKYGFSFSTQNMGGDLYYASQVYSAPLQLKTFDDKGEKMTVDSDQWEQVWKTLLQLKTEKLVPEQQEQAAMRAKMQAGEYNPLQYDDFLSSRVAMAIINYGQINQLTNQMKSAQAQNLKGFTPFEWDVVTLPIHQQAPDMGGYIYMDGIMGINAKAQNVEDAWKYIKFINSEEWAKLKSSSTYNLVSRKKYIKPKDGLNFHIEAFTMLSPVPMTDNKLYREKPNLYQVNSIGQQKFQQVVSGNLKVREALKQWATEGDVMLQQIKENPDAPLKPVPMK</sequence>
<keyword evidence="4 5" id="KW-0732">Signal</keyword>
<evidence type="ECO:0000256" key="2">
    <source>
        <dbReference type="ARBA" id="ARBA00008520"/>
    </source>
</evidence>
<dbReference type="EMBL" id="JAQAGZ010000001">
    <property type="protein sequence ID" value="MCZ8511292.1"/>
    <property type="molecule type" value="Genomic_DNA"/>
</dbReference>
<evidence type="ECO:0000256" key="1">
    <source>
        <dbReference type="ARBA" id="ARBA00004196"/>
    </source>
</evidence>
<dbReference type="PROSITE" id="PS51257">
    <property type="entry name" value="PROKAR_LIPOPROTEIN"/>
    <property type="match status" value="1"/>
</dbReference>
<dbReference type="RefSeq" id="WP_269879652.1">
    <property type="nucleotide sequence ID" value="NZ_JAQAGZ010000001.1"/>
</dbReference>
<accession>A0ABT4Q382</accession>
<organism evidence="6 7">
    <name type="scientific">Paenibacillus gyeongsangnamensis</name>
    <dbReference type="NCBI Taxonomy" id="3388067"/>
    <lineage>
        <taxon>Bacteria</taxon>
        <taxon>Bacillati</taxon>
        <taxon>Bacillota</taxon>
        <taxon>Bacilli</taxon>
        <taxon>Bacillales</taxon>
        <taxon>Paenibacillaceae</taxon>
        <taxon>Paenibacillus</taxon>
    </lineage>
</organism>
<dbReference type="Proteomes" id="UP001527882">
    <property type="component" value="Unassembled WGS sequence"/>
</dbReference>
<comment type="caution">
    <text evidence="6">The sequence shown here is derived from an EMBL/GenBank/DDBJ whole genome shotgun (WGS) entry which is preliminary data.</text>
</comment>
<dbReference type="PANTHER" id="PTHR43649">
    <property type="entry name" value="ARABINOSE-BINDING PROTEIN-RELATED"/>
    <property type="match status" value="1"/>
</dbReference>
<evidence type="ECO:0000256" key="4">
    <source>
        <dbReference type="ARBA" id="ARBA00022729"/>
    </source>
</evidence>
<feature type="signal peptide" evidence="5">
    <location>
        <begin position="1"/>
        <end position="24"/>
    </location>
</feature>
<dbReference type="SUPFAM" id="SSF53850">
    <property type="entry name" value="Periplasmic binding protein-like II"/>
    <property type="match status" value="1"/>
</dbReference>
<reference evidence="6 7" key="1">
    <citation type="submission" date="2022-12" db="EMBL/GenBank/DDBJ databases">
        <title>Draft genome sequence of Paenibacillus sp. dW9.</title>
        <authorList>
            <person name="Choi E.-W."/>
            <person name="Kim D.-U."/>
        </authorList>
    </citation>
    <scope>NUCLEOTIDE SEQUENCE [LARGE SCALE GENOMIC DNA]</scope>
    <source>
        <strain evidence="7">dW9</strain>
    </source>
</reference>
<feature type="chain" id="PRO_5046154399" evidence="5">
    <location>
        <begin position="25"/>
        <end position="489"/>
    </location>
</feature>
<protein>
    <submittedName>
        <fullName evidence="6">Extracellular solute-binding protein</fullName>
    </submittedName>
</protein>
<evidence type="ECO:0000313" key="7">
    <source>
        <dbReference type="Proteomes" id="UP001527882"/>
    </source>
</evidence>
<gene>
    <name evidence="6" type="ORF">O9H85_02320</name>
</gene>
<keyword evidence="7" id="KW-1185">Reference proteome</keyword>
<proteinExistence type="inferred from homology"/>
<comment type="similarity">
    <text evidence="2">Belongs to the bacterial solute-binding protein 1 family.</text>
</comment>
<evidence type="ECO:0000313" key="6">
    <source>
        <dbReference type="EMBL" id="MCZ8511292.1"/>
    </source>
</evidence>